<dbReference type="EC" id="3.1.3.15" evidence="3 8"/>
<evidence type="ECO:0000259" key="9">
    <source>
        <dbReference type="Pfam" id="PF02811"/>
    </source>
</evidence>
<dbReference type="SUPFAM" id="SSF89550">
    <property type="entry name" value="PHP domain-like"/>
    <property type="match status" value="1"/>
</dbReference>
<dbReference type="OrthoDB" id="9775255at2"/>
<keyword evidence="6 8" id="KW-0368">Histidine biosynthesis</keyword>
<dbReference type="InterPro" id="IPR010140">
    <property type="entry name" value="Histidinol_P_phosphatase_HisJ"/>
</dbReference>
<accession>A0A1H9D2H7</accession>
<dbReference type="Pfam" id="PF02811">
    <property type="entry name" value="PHP"/>
    <property type="match status" value="1"/>
</dbReference>
<dbReference type="Gene3D" id="3.20.20.140">
    <property type="entry name" value="Metal-dependent hydrolases"/>
    <property type="match status" value="1"/>
</dbReference>
<dbReference type="AlphaFoldDB" id="A0A1H9D2H7"/>
<evidence type="ECO:0000256" key="6">
    <source>
        <dbReference type="ARBA" id="ARBA00023102"/>
    </source>
</evidence>
<evidence type="ECO:0000256" key="5">
    <source>
        <dbReference type="ARBA" id="ARBA00022801"/>
    </source>
</evidence>
<dbReference type="UniPathway" id="UPA00031">
    <property type="reaction ID" value="UER00013"/>
</dbReference>
<evidence type="ECO:0000256" key="3">
    <source>
        <dbReference type="ARBA" id="ARBA00013085"/>
    </source>
</evidence>
<evidence type="ECO:0000256" key="4">
    <source>
        <dbReference type="ARBA" id="ARBA00022605"/>
    </source>
</evidence>
<proteinExistence type="inferred from homology"/>
<dbReference type="InterPro" id="IPR016195">
    <property type="entry name" value="Pol/histidinol_Pase-like"/>
</dbReference>
<feature type="domain" description="PHP" evidence="9">
    <location>
        <begin position="5"/>
        <end position="186"/>
    </location>
</feature>
<evidence type="ECO:0000256" key="1">
    <source>
        <dbReference type="ARBA" id="ARBA00004970"/>
    </source>
</evidence>
<evidence type="ECO:0000256" key="2">
    <source>
        <dbReference type="ARBA" id="ARBA00009152"/>
    </source>
</evidence>
<dbReference type="PANTHER" id="PTHR21039:SF0">
    <property type="entry name" value="HISTIDINOL-PHOSPHATASE"/>
    <property type="match status" value="1"/>
</dbReference>
<keyword evidence="5 8" id="KW-0378">Hydrolase</keyword>
<dbReference type="EMBL" id="FOFU01000002">
    <property type="protein sequence ID" value="SEQ06988.1"/>
    <property type="molecule type" value="Genomic_DNA"/>
</dbReference>
<evidence type="ECO:0000313" key="10">
    <source>
        <dbReference type="EMBL" id="SEQ06988.1"/>
    </source>
</evidence>
<dbReference type="GO" id="GO:0000105">
    <property type="term" value="P:L-histidine biosynthetic process"/>
    <property type="evidence" value="ECO:0007669"/>
    <property type="project" value="UniProtKB-UniRule"/>
</dbReference>
<dbReference type="GO" id="GO:0004401">
    <property type="term" value="F:histidinol-phosphatase activity"/>
    <property type="evidence" value="ECO:0007669"/>
    <property type="project" value="UniProtKB-UniRule"/>
</dbReference>
<dbReference type="PANTHER" id="PTHR21039">
    <property type="entry name" value="HISTIDINOL PHOSPHATASE-RELATED"/>
    <property type="match status" value="1"/>
</dbReference>
<dbReference type="InterPro" id="IPR004013">
    <property type="entry name" value="PHP_dom"/>
</dbReference>
<comment type="similarity">
    <text evidence="2 8">Belongs to the PHP hydrolase family. HisK subfamily.</text>
</comment>
<comment type="catalytic activity">
    <reaction evidence="7 8">
        <text>L-histidinol phosphate + H2O = L-histidinol + phosphate</text>
        <dbReference type="Rhea" id="RHEA:14465"/>
        <dbReference type="ChEBI" id="CHEBI:15377"/>
        <dbReference type="ChEBI" id="CHEBI:43474"/>
        <dbReference type="ChEBI" id="CHEBI:57699"/>
        <dbReference type="ChEBI" id="CHEBI:57980"/>
        <dbReference type="EC" id="3.1.3.15"/>
    </reaction>
</comment>
<dbReference type="GO" id="GO:0005737">
    <property type="term" value="C:cytoplasm"/>
    <property type="evidence" value="ECO:0007669"/>
    <property type="project" value="TreeGrafter"/>
</dbReference>
<gene>
    <name evidence="10" type="ORF">SAMN04487977_102383</name>
</gene>
<sequence>MKHIFHVHTFRCKHGSNESDEEFIKEALSLGAEKITFTEHCPFPENPFNNRMEIEQLSEYIESLKNLQIKYQGQIQIETGLEVEFLPSMINYYKYLYELNLHPLIIGQHFFQHPDGTYSFDDKDKSDEYIGCCNAMIEGMKTGYFNIVAHPDRFFRRCKKWTQELTDISNKLIATASQYNIILEKNLSSYEKHIEKSHHIFWRKEFWNLVELYNQTTSNPIKTIIGFDAHSTEHMIKRMEYIELLNQKK</sequence>
<keyword evidence="4 8" id="KW-0028">Amino-acid biosynthesis</keyword>
<comment type="pathway">
    <text evidence="1 8">Amino-acid biosynthesis; L-histidine biosynthesis; L-histidine from 5-phospho-alpha-D-ribose 1-diphosphate: step 8/9.</text>
</comment>
<evidence type="ECO:0000313" key="11">
    <source>
        <dbReference type="Proteomes" id="UP000182360"/>
    </source>
</evidence>
<evidence type="ECO:0000256" key="7">
    <source>
        <dbReference type="ARBA" id="ARBA00049158"/>
    </source>
</evidence>
<dbReference type="RefSeq" id="WP_074641540.1">
    <property type="nucleotide sequence ID" value="NZ_FOFU01000002.1"/>
</dbReference>
<dbReference type="Proteomes" id="UP000182360">
    <property type="component" value="Unassembled WGS sequence"/>
</dbReference>
<name>A0A1H9D2H7_9SPIR</name>
<evidence type="ECO:0000256" key="8">
    <source>
        <dbReference type="RuleBase" id="RU366003"/>
    </source>
</evidence>
<reference evidence="10 11" key="1">
    <citation type="submission" date="2016-10" db="EMBL/GenBank/DDBJ databases">
        <authorList>
            <person name="de Groot N.N."/>
        </authorList>
    </citation>
    <scope>NUCLEOTIDE SEQUENCE [LARGE SCALE GENOMIC DNA]</scope>
    <source>
        <strain evidence="10 11">B25</strain>
    </source>
</reference>
<keyword evidence="11" id="KW-1185">Reference proteome</keyword>
<protein>
    <recommendedName>
        <fullName evidence="3 8">Histidinol-phosphatase</fullName>
        <shortName evidence="8">HolPase</shortName>
        <ecNumber evidence="3 8">3.1.3.15</ecNumber>
    </recommendedName>
</protein>
<organism evidence="10 11">
    <name type="scientific">Treponema bryantii</name>
    <dbReference type="NCBI Taxonomy" id="163"/>
    <lineage>
        <taxon>Bacteria</taxon>
        <taxon>Pseudomonadati</taxon>
        <taxon>Spirochaetota</taxon>
        <taxon>Spirochaetia</taxon>
        <taxon>Spirochaetales</taxon>
        <taxon>Treponemataceae</taxon>
        <taxon>Treponema</taxon>
    </lineage>
</organism>